<dbReference type="Gene3D" id="1.10.287.110">
    <property type="entry name" value="DnaJ domain"/>
    <property type="match status" value="1"/>
</dbReference>
<dbReference type="PANTHER" id="PTHR45376:SF1">
    <property type="entry name" value="CHAPERONE DNAJ-DOMAIN SUPERFAMILY PROTEIN-RELATED"/>
    <property type="match status" value="1"/>
</dbReference>
<evidence type="ECO:0000313" key="3">
    <source>
        <dbReference type="Proteomes" id="UP000541444"/>
    </source>
</evidence>
<protein>
    <recommendedName>
        <fullName evidence="4">J domain-containing protein</fullName>
    </recommendedName>
</protein>
<proteinExistence type="predicted"/>
<dbReference type="SUPFAM" id="SSF46565">
    <property type="entry name" value="Chaperone J-domain"/>
    <property type="match status" value="1"/>
</dbReference>
<evidence type="ECO:0000256" key="1">
    <source>
        <dbReference type="SAM" id="MobiDB-lite"/>
    </source>
</evidence>
<evidence type="ECO:0000313" key="2">
    <source>
        <dbReference type="EMBL" id="KAF6151830.1"/>
    </source>
</evidence>
<feature type="compositionally biased region" description="Polar residues" evidence="1">
    <location>
        <begin position="238"/>
        <end position="250"/>
    </location>
</feature>
<feature type="compositionally biased region" description="Polar residues" evidence="1">
    <location>
        <begin position="160"/>
        <end position="175"/>
    </location>
</feature>
<gene>
    <name evidence="2" type="ORF">GIB67_010404</name>
</gene>
<dbReference type="InterPro" id="IPR036869">
    <property type="entry name" value="J_dom_sf"/>
</dbReference>
<reference evidence="2 3" key="1">
    <citation type="journal article" date="2020" name="IScience">
        <title>Genome Sequencing of the Endangered Kingdonia uniflora (Circaeasteraceae, Ranunculales) Reveals Potential Mechanisms of Evolutionary Specialization.</title>
        <authorList>
            <person name="Sun Y."/>
            <person name="Deng T."/>
            <person name="Zhang A."/>
            <person name="Moore M.J."/>
            <person name="Landis J.B."/>
            <person name="Lin N."/>
            <person name="Zhang H."/>
            <person name="Zhang X."/>
            <person name="Huang J."/>
            <person name="Zhang X."/>
            <person name="Sun H."/>
            <person name="Wang H."/>
        </authorList>
    </citation>
    <scope>NUCLEOTIDE SEQUENCE [LARGE SCALE GENOMIC DNA]</scope>
    <source>
        <strain evidence="2">TB1705</strain>
        <tissue evidence="2">Leaf</tissue>
    </source>
</reference>
<feature type="region of interest" description="Disordered" evidence="1">
    <location>
        <begin position="153"/>
        <end position="175"/>
    </location>
</feature>
<accession>A0A7J7MAM9</accession>
<comment type="caution">
    <text evidence="2">The sequence shown here is derived from an EMBL/GenBank/DDBJ whole genome shotgun (WGS) entry which is preliminary data.</text>
</comment>
<dbReference type="PANTHER" id="PTHR45376">
    <property type="entry name" value="CHAPERONE DNAJ-DOMAIN SUPERFAMILY PROTEIN-RELATED"/>
    <property type="match status" value="1"/>
</dbReference>
<dbReference type="Proteomes" id="UP000541444">
    <property type="component" value="Unassembled WGS sequence"/>
</dbReference>
<sequence>MMSQHSPSNDYDLWESIRLQHDFFKALLFGADFVPDPLELDRYGLYIQVITGSRSGCFKSSPFHLELIWFHYQSWRDDNDCSDPSSSKGPSSFKRQYWDNGAKRNSSQRHPQWETFRGSGKGGFHFVYNVEEDLDTIFQSAFVGERFSYQSFVNGDDRSQTGNSHRYSSNHKTSSNWRYRSEDDYRTYKDFSENSDPDLSSDRSILGLSTYGPLKLEDVKTAYRTCALKWHPDRHQGSTKPATSRTSNAIWLSVRPASPRP</sequence>
<evidence type="ECO:0008006" key="4">
    <source>
        <dbReference type="Google" id="ProtNLM"/>
    </source>
</evidence>
<keyword evidence="3" id="KW-1185">Reference proteome</keyword>
<organism evidence="2 3">
    <name type="scientific">Kingdonia uniflora</name>
    <dbReference type="NCBI Taxonomy" id="39325"/>
    <lineage>
        <taxon>Eukaryota</taxon>
        <taxon>Viridiplantae</taxon>
        <taxon>Streptophyta</taxon>
        <taxon>Embryophyta</taxon>
        <taxon>Tracheophyta</taxon>
        <taxon>Spermatophyta</taxon>
        <taxon>Magnoliopsida</taxon>
        <taxon>Ranunculales</taxon>
        <taxon>Circaeasteraceae</taxon>
        <taxon>Kingdonia</taxon>
    </lineage>
</organism>
<dbReference type="AlphaFoldDB" id="A0A7J7MAM9"/>
<feature type="region of interest" description="Disordered" evidence="1">
    <location>
        <begin position="232"/>
        <end position="261"/>
    </location>
</feature>
<name>A0A7J7MAM9_9MAGN</name>
<dbReference type="EMBL" id="JACGCM010001659">
    <property type="protein sequence ID" value="KAF6151830.1"/>
    <property type="molecule type" value="Genomic_DNA"/>
</dbReference>
<dbReference type="OrthoDB" id="10250354at2759"/>